<keyword evidence="2" id="KW-1185">Reference proteome</keyword>
<evidence type="ECO:0000313" key="1">
    <source>
        <dbReference type="EMBL" id="KAF7503651.1"/>
    </source>
</evidence>
<dbReference type="AlphaFoldDB" id="A0A8H7E239"/>
<sequence length="77" mass="8545">MAALKEIRRNPRSTTRQPDTRLGLLAIAYVCRAIKSRFLHHFFFLTFSPALAPTSVSAPILAFGVCPTEWICIGILA</sequence>
<name>A0A8H7E239_9EURO</name>
<organism evidence="1 2">
    <name type="scientific">Endocarpon pusillum</name>
    <dbReference type="NCBI Taxonomy" id="364733"/>
    <lineage>
        <taxon>Eukaryota</taxon>
        <taxon>Fungi</taxon>
        <taxon>Dikarya</taxon>
        <taxon>Ascomycota</taxon>
        <taxon>Pezizomycotina</taxon>
        <taxon>Eurotiomycetes</taxon>
        <taxon>Chaetothyriomycetidae</taxon>
        <taxon>Verrucariales</taxon>
        <taxon>Verrucariaceae</taxon>
        <taxon>Endocarpon</taxon>
    </lineage>
</organism>
<evidence type="ECO:0000313" key="2">
    <source>
        <dbReference type="Proteomes" id="UP000606974"/>
    </source>
</evidence>
<proteinExistence type="predicted"/>
<protein>
    <submittedName>
        <fullName evidence="1">Uncharacterized protein</fullName>
    </submittedName>
</protein>
<accession>A0A8H7E239</accession>
<dbReference type="Proteomes" id="UP000606974">
    <property type="component" value="Unassembled WGS sequence"/>
</dbReference>
<gene>
    <name evidence="1" type="ORF">GJ744_003429</name>
</gene>
<dbReference type="EMBL" id="JAACFV010000168">
    <property type="protein sequence ID" value="KAF7503651.1"/>
    <property type="molecule type" value="Genomic_DNA"/>
</dbReference>
<comment type="caution">
    <text evidence="1">The sequence shown here is derived from an EMBL/GenBank/DDBJ whole genome shotgun (WGS) entry which is preliminary data.</text>
</comment>
<reference evidence="1" key="1">
    <citation type="submission" date="2020-02" db="EMBL/GenBank/DDBJ databases">
        <authorList>
            <person name="Palmer J.M."/>
        </authorList>
    </citation>
    <scope>NUCLEOTIDE SEQUENCE</scope>
    <source>
        <strain evidence="1">EPUS1.4</strain>
        <tissue evidence="1">Thallus</tissue>
    </source>
</reference>